<evidence type="ECO:0000313" key="10">
    <source>
        <dbReference type="Proteomes" id="UP000028547"/>
    </source>
</evidence>
<dbReference type="SMART" id="SM00220">
    <property type="entry name" value="S_TKc"/>
    <property type="match status" value="1"/>
</dbReference>
<dbReference type="InterPro" id="IPR011009">
    <property type="entry name" value="Kinase-like_dom_sf"/>
</dbReference>
<feature type="transmembrane region" description="Helical" evidence="7">
    <location>
        <begin position="381"/>
        <end position="399"/>
    </location>
</feature>
<organism evidence="9 10">
    <name type="scientific">Archangium violaceum Cb vi76</name>
    <dbReference type="NCBI Taxonomy" id="1406225"/>
    <lineage>
        <taxon>Bacteria</taxon>
        <taxon>Pseudomonadati</taxon>
        <taxon>Myxococcota</taxon>
        <taxon>Myxococcia</taxon>
        <taxon>Myxococcales</taxon>
        <taxon>Cystobacterineae</taxon>
        <taxon>Archangiaceae</taxon>
        <taxon>Archangium</taxon>
    </lineage>
</organism>
<proteinExistence type="predicted"/>
<keyword evidence="5" id="KW-0067">ATP-binding</keyword>
<dbReference type="PANTHER" id="PTHR43671">
    <property type="entry name" value="SERINE/THREONINE-PROTEIN KINASE NEK"/>
    <property type="match status" value="1"/>
</dbReference>
<reference evidence="9 10" key="1">
    <citation type="submission" date="2014-07" db="EMBL/GenBank/DDBJ databases">
        <title>Draft Genome Sequence of Gephyronic Acid Producer, Cystobacter violaceus Strain Cb vi76.</title>
        <authorList>
            <person name="Stevens D.C."/>
            <person name="Young J."/>
            <person name="Carmichael R."/>
            <person name="Tan J."/>
            <person name="Taylor R.E."/>
        </authorList>
    </citation>
    <scope>NUCLEOTIDE SEQUENCE [LARGE SCALE GENOMIC DNA]</scope>
    <source>
        <strain evidence="9 10">Cb vi76</strain>
    </source>
</reference>
<dbReference type="InterPro" id="IPR050660">
    <property type="entry name" value="NEK_Ser/Thr_kinase"/>
</dbReference>
<keyword evidence="7" id="KW-1133">Transmembrane helix</keyword>
<dbReference type="InterPro" id="IPR008271">
    <property type="entry name" value="Ser/Thr_kinase_AS"/>
</dbReference>
<evidence type="ECO:0000256" key="5">
    <source>
        <dbReference type="ARBA" id="ARBA00022840"/>
    </source>
</evidence>
<evidence type="ECO:0000259" key="8">
    <source>
        <dbReference type="PROSITE" id="PS50011"/>
    </source>
</evidence>
<dbReference type="PANTHER" id="PTHR43671:SF13">
    <property type="entry name" value="SERINE_THREONINE-PROTEIN KINASE NEK2"/>
    <property type="match status" value="1"/>
</dbReference>
<evidence type="ECO:0000256" key="4">
    <source>
        <dbReference type="ARBA" id="ARBA00022777"/>
    </source>
</evidence>
<sequence length="604" mass="66692">MTTDAQHPDHLEPGHMVGPWRIVAVLGRGGSARVFKVERDGQPYSLKMALLPLTQSTEELTEEQYVEETSVYRRLAREAATLFTYSSHPNLLRVYAVDFWPHPTKGYPFIVMDFIDGETWHERRWRKPLHAIELVNTFSSVVRTVGVLHARGVFHRDLKAENILIRKKDGRPFVIDFGTARIPGALTKTLGLPEGVLHLVPPELLAYTRTEAWKRGEPFHGGVAADLYALGVLLYQGQTDRHPFDPELPDKELLAAIAAVPPTAPHLLNSLVPRSLSDIAMKLLEKRPEDRYPNTETLLKALEQASEKQRKSPAWRVPLTAPERSPAEAPPKQTEQKQVAQPQPATPAGEATPPPEDMRPSAGAREEAPAKEHRTWRVGRLAMLGLLLLAGLFLASWLVRSTLARSHMSESISSGSPEKGSAPVPPLTTPQDSTPSSRSRFGVLAVWLCTAAGLGCPAAQVRPEPEDCSPEARHTMFEEMKLDEGMRLQAIVDINQPGDPYQEGIYRDGPIVGRVVQREGTAPQLPGGTLLYGKLWTGSGIQNRDGEEAVLGRYTEALLPDGRKLPVCVALGGPEGRWRKLPGSEPGAVRLQRELPVAAVWRWP</sequence>
<keyword evidence="3" id="KW-0547">Nucleotide-binding</keyword>
<dbReference type="PROSITE" id="PS50011">
    <property type="entry name" value="PROTEIN_KINASE_DOM"/>
    <property type="match status" value="1"/>
</dbReference>
<evidence type="ECO:0000256" key="7">
    <source>
        <dbReference type="SAM" id="Phobius"/>
    </source>
</evidence>
<protein>
    <recommendedName>
        <fullName evidence="1">non-specific serine/threonine protein kinase</fullName>
        <ecNumber evidence="1">2.7.11.1</ecNumber>
    </recommendedName>
</protein>
<dbReference type="Gene3D" id="1.10.510.10">
    <property type="entry name" value="Transferase(Phosphotransferase) domain 1"/>
    <property type="match status" value="1"/>
</dbReference>
<dbReference type="AlphaFoldDB" id="A0A084SR85"/>
<accession>A0A084SR85</accession>
<evidence type="ECO:0000256" key="3">
    <source>
        <dbReference type="ARBA" id="ARBA00022741"/>
    </source>
</evidence>
<gene>
    <name evidence="9" type="ORF">Q664_24930</name>
</gene>
<evidence type="ECO:0000313" key="9">
    <source>
        <dbReference type="EMBL" id="KFA90970.1"/>
    </source>
</evidence>
<feature type="region of interest" description="Disordered" evidence="6">
    <location>
        <begin position="410"/>
        <end position="437"/>
    </location>
</feature>
<evidence type="ECO:0000256" key="6">
    <source>
        <dbReference type="SAM" id="MobiDB-lite"/>
    </source>
</evidence>
<dbReference type="EMBL" id="JPMI01000166">
    <property type="protein sequence ID" value="KFA90970.1"/>
    <property type="molecule type" value="Genomic_DNA"/>
</dbReference>
<dbReference type="Proteomes" id="UP000028547">
    <property type="component" value="Unassembled WGS sequence"/>
</dbReference>
<dbReference type="EC" id="2.7.11.1" evidence="1"/>
<dbReference type="PROSITE" id="PS00108">
    <property type="entry name" value="PROTEIN_KINASE_ST"/>
    <property type="match status" value="1"/>
</dbReference>
<dbReference type="CDD" id="cd14014">
    <property type="entry name" value="STKc_PknB_like"/>
    <property type="match status" value="1"/>
</dbReference>
<keyword evidence="2" id="KW-0808">Transferase</keyword>
<feature type="compositionally biased region" description="Basic and acidic residues" evidence="6">
    <location>
        <begin position="356"/>
        <end position="374"/>
    </location>
</feature>
<dbReference type="Gene3D" id="3.30.200.20">
    <property type="entry name" value="Phosphorylase Kinase, domain 1"/>
    <property type="match status" value="1"/>
</dbReference>
<dbReference type="SUPFAM" id="SSF56112">
    <property type="entry name" value="Protein kinase-like (PK-like)"/>
    <property type="match status" value="1"/>
</dbReference>
<keyword evidence="7" id="KW-0812">Transmembrane</keyword>
<feature type="region of interest" description="Disordered" evidence="6">
    <location>
        <begin position="304"/>
        <end position="374"/>
    </location>
</feature>
<evidence type="ECO:0000256" key="2">
    <source>
        <dbReference type="ARBA" id="ARBA00022679"/>
    </source>
</evidence>
<dbReference type="GO" id="GO:0004674">
    <property type="term" value="F:protein serine/threonine kinase activity"/>
    <property type="evidence" value="ECO:0007669"/>
    <property type="project" value="UniProtKB-EC"/>
</dbReference>
<keyword evidence="7" id="KW-0472">Membrane</keyword>
<evidence type="ECO:0000256" key="1">
    <source>
        <dbReference type="ARBA" id="ARBA00012513"/>
    </source>
</evidence>
<dbReference type="Pfam" id="PF00069">
    <property type="entry name" value="Pkinase"/>
    <property type="match status" value="1"/>
</dbReference>
<name>A0A084SR85_9BACT</name>
<dbReference type="InterPro" id="IPR000719">
    <property type="entry name" value="Prot_kinase_dom"/>
</dbReference>
<dbReference type="RefSeq" id="WP_043400317.1">
    <property type="nucleotide sequence ID" value="NZ_JPMI01000166.1"/>
</dbReference>
<feature type="domain" description="Protein kinase" evidence="8">
    <location>
        <begin position="20"/>
        <end position="303"/>
    </location>
</feature>
<comment type="caution">
    <text evidence="9">The sequence shown here is derived from an EMBL/GenBank/DDBJ whole genome shotgun (WGS) entry which is preliminary data.</text>
</comment>
<feature type="compositionally biased region" description="Low complexity" evidence="6">
    <location>
        <begin position="340"/>
        <end position="351"/>
    </location>
</feature>
<dbReference type="GO" id="GO:0005524">
    <property type="term" value="F:ATP binding"/>
    <property type="evidence" value="ECO:0007669"/>
    <property type="project" value="UniProtKB-KW"/>
</dbReference>
<keyword evidence="4" id="KW-0418">Kinase</keyword>